<dbReference type="GO" id="GO:0005506">
    <property type="term" value="F:iron ion binding"/>
    <property type="evidence" value="ECO:0007669"/>
    <property type="project" value="InterPro"/>
</dbReference>
<dbReference type="GO" id="GO:0016226">
    <property type="term" value="P:iron-sulfur cluster assembly"/>
    <property type="evidence" value="ECO:0007669"/>
    <property type="project" value="InterPro"/>
</dbReference>
<keyword evidence="3" id="KW-1185">Reference proteome</keyword>
<dbReference type="CDD" id="cd06664">
    <property type="entry name" value="IscU_like"/>
    <property type="match status" value="1"/>
</dbReference>
<dbReference type="RefSeq" id="WP_162371539.1">
    <property type="nucleotide sequence ID" value="NZ_JAAEEH010000066.1"/>
</dbReference>
<dbReference type="InterPro" id="IPR002871">
    <property type="entry name" value="NIF_FeS_clus_asmbl_NifU_N"/>
</dbReference>
<sequence>MEYSIKVIEHFMSPHNAHSMPDADAEARVGDPDCGDSMVLFIKVREGVLVEVSYLVYGCCASIATASMTSVLATGKTLKEAERITEEDIVEALDGLPENKLHCSNLGAGALHKAIQVYREKQKAHQK</sequence>
<dbReference type="AlphaFoldDB" id="A0A7X5KPR4"/>
<gene>
    <name evidence="2" type="ORF">GXN74_13860</name>
</gene>
<dbReference type="Proteomes" id="UP000461585">
    <property type="component" value="Unassembled WGS sequence"/>
</dbReference>
<dbReference type="EMBL" id="JAAEEH010000066">
    <property type="protein sequence ID" value="NDL68822.1"/>
    <property type="molecule type" value="Genomic_DNA"/>
</dbReference>
<accession>A0A7X5KPR4</accession>
<evidence type="ECO:0000259" key="1">
    <source>
        <dbReference type="Pfam" id="PF01592"/>
    </source>
</evidence>
<evidence type="ECO:0000313" key="2">
    <source>
        <dbReference type="EMBL" id="NDL68822.1"/>
    </source>
</evidence>
<dbReference type="SUPFAM" id="SSF82649">
    <property type="entry name" value="SufE/NifU"/>
    <property type="match status" value="1"/>
</dbReference>
<proteinExistence type="predicted"/>
<organism evidence="2 3">
    <name type="scientific">Anaerotalea alkaliphila</name>
    <dbReference type="NCBI Taxonomy" id="2662126"/>
    <lineage>
        <taxon>Bacteria</taxon>
        <taxon>Bacillati</taxon>
        <taxon>Bacillota</taxon>
        <taxon>Clostridia</taxon>
        <taxon>Eubacteriales</taxon>
        <taxon>Anaerotalea</taxon>
    </lineage>
</organism>
<feature type="domain" description="NIF system FeS cluster assembly NifU N-terminal" evidence="1">
    <location>
        <begin position="2"/>
        <end position="123"/>
    </location>
</feature>
<dbReference type="GO" id="GO:0051536">
    <property type="term" value="F:iron-sulfur cluster binding"/>
    <property type="evidence" value="ECO:0007669"/>
    <property type="project" value="InterPro"/>
</dbReference>
<dbReference type="Pfam" id="PF01592">
    <property type="entry name" value="NifU_N"/>
    <property type="match status" value="1"/>
</dbReference>
<dbReference type="PANTHER" id="PTHR10093">
    <property type="entry name" value="IRON-SULFUR CLUSTER ASSEMBLY ENZYME NIFU HOMOLOG"/>
    <property type="match status" value="1"/>
</dbReference>
<name>A0A7X5KPR4_9FIRM</name>
<protein>
    <submittedName>
        <fullName evidence="2">Iron-sulfur cluster assembly scaffold protein</fullName>
    </submittedName>
</protein>
<evidence type="ECO:0000313" key="3">
    <source>
        <dbReference type="Proteomes" id="UP000461585"/>
    </source>
</evidence>
<comment type="caution">
    <text evidence="2">The sequence shown here is derived from an EMBL/GenBank/DDBJ whole genome shotgun (WGS) entry which is preliminary data.</text>
</comment>
<reference evidence="2 3" key="1">
    <citation type="submission" date="2020-01" db="EMBL/GenBank/DDBJ databases">
        <title>Anaeroalcalibacter tamaniensis gen. nov., sp. nov., moderately halophilic strictly anaerobic fermenter bacterium from mud volcano of Taman peninsula.</title>
        <authorList>
            <person name="Frolova A."/>
            <person name="Merkel A.Y."/>
            <person name="Slobodkin A.I."/>
        </authorList>
    </citation>
    <scope>NUCLEOTIDE SEQUENCE [LARGE SCALE GENOMIC DNA]</scope>
    <source>
        <strain evidence="2 3">F-3ap</strain>
    </source>
</reference>
<dbReference type="Gene3D" id="3.90.1010.10">
    <property type="match status" value="1"/>
</dbReference>